<protein>
    <recommendedName>
        <fullName evidence="1">UPF0260 protein AB4875_11380</fullName>
    </recommendedName>
</protein>
<keyword evidence="3" id="KW-1185">Reference proteome</keyword>
<dbReference type="RefSeq" id="WP_368376174.1">
    <property type="nucleotide sequence ID" value="NZ_JBFRYB010000001.1"/>
</dbReference>
<dbReference type="EMBL" id="JBFRYB010000001">
    <property type="protein sequence ID" value="MEX1666089.1"/>
    <property type="molecule type" value="Genomic_DNA"/>
</dbReference>
<gene>
    <name evidence="2" type="ORF">AB4875_11380</name>
</gene>
<dbReference type="HAMAP" id="MF_00676">
    <property type="entry name" value="UPF0260"/>
    <property type="match status" value="1"/>
</dbReference>
<dbReference type="PIRSF" id="PIRSF006173">
    <property type="entry name" value="UCP006173"/>
    <property type="match status" value="1"/>
</dbReference>
<comment type="similarity">
    <text evidence="1">Belongs to the UPF0260 family.</text>
</comment>
<accession>A0ABV3TXW4</accession>
<sequence length="150" mass="17337">MADIVRRPFWERKTLAEMSVEEWESVCDGCGKCCLHKLEDHDNGEVYYTDVACRLLDTTLCRCSDYSARRSLVPDCVSLRHSDPAEMYWLPNSCAYRVLAEGRPLEDWHPLISGDVNSVHEAGISIKDRCISEDDLKNADYEDRIIYWVE</sequence>
<evidence type="ECO:0000313" key="2">
    <source>
        <dbReference type="EMBL" id="MEX1666089.1"/>
    </source>
</evidence>
<proteinExistence type="inferred from homology"/>
<dbReference type="InterPro" id="IPR008228">
    <property type="entry name" value="UCP006173"/>
</dbReference>
<dbReference type="Proteomes" id="UP001557484">
    <property type="component" value="Unassembled WGS sequence"/>
</dbReference>
<evidence type="ECO:0000256" key="1">
    <source>
        <dbReference type="HAMAP-Rule" id="MF_00676"/>
    </source>
</evidence>
<evidence type="ECO:0000313" key="3">
    <source>
        <dbReference type="Proteomes" id="UP001557484"/>
    </source>
</evidence>
<dbReference type="Pfam" id="PF03692">
    <property type="entry name" value="CxxCxxCC"/>
    <property type="match status" value="1"/>
</dbReference>
<name>A0ABV3TXW4_9GAMM</name>
<dbReference type="NCBIfam" id="NF003507">
    <property type="entry name" value="PRK05170.2-5"/>
    <property type="match status" value="1"/>
</dbReference>
<comment type="caution">
    <text evidence="2">The sequence shown here is derived from an EMBL/GenBank/DDBJ whole genome shotgun (WGS) entry which is preliminary data.</text>
</comment>
<dbReference type="InterPro" id="IPR005358">
    <property type="entry name" value="Puta_zinc/iron-chelating_dom"/>
</dbReference>
<dbReference type="PANTHER" id="PTHR37421">
    <property type="entry name" value="UPF0260 PROTEIN YCGN"/>
    <property type="match status" value="1"/>
</dbReference>
<reference evidence="2 3" key="1">
    <citation type="journal article" date="2011" name="Int. J. Syst. Evol. Microbiol.">
        <title>Zhongshania antarctica gen. nov., sp. nov. and Zhongshania guokunii sp. nov., gammaproteobacteria respectively isolated from coastal attached (fast) ice and surface seawater of the Antarctic.</title>
        <authorList>
            <person name="Li H.J."/>
            <person name="Zhang X.Y."/>
            <person name="Chen C.X."/>
            <person name="Zhang Y.J."/>
            <person name="Gao Z.M."/>
            <person name="Yu Y."/>
            <person name="Chen X.L."/>
            <person name="Chen B."/>
            <person name="Zhang Y.Z."/>
        </authorList>
    </citation>
    <scope>NUCLEOTIDE SEQUENCE [LARGE SCALE GENOMIC DNA]</scope>
    <source>
        <strain evidence="2 3">R06B22</strain>
    </source>
</reference>
<organism evidence="2 3">
    <name type="scientific">Zhongshania arctica</name>
    <dbReference type="NCBI Taxonomy" id="3238302"/>
    <lineage>
        <taxon>Bacteria</taxon>
        <taxon>Pseudomonadati</taxon>
        <taxon>Pseudomonadota</taxon>
        <taxon>Gammaproteobacteria</taxon>
        <taxon>Cellvibrionales</taxon>
        <taxon>Spongiibacteraceae</taxon>
        <taxon>Zhongshania</taxon>
    </lineage>
</organism>
<dbReference type="NCBIfam" id="NF003501">
    <property type="entry name" value="PRK05170.1-5"/>
    <property type="match status" value="1"/>
</dbReference>
<dbReference type="PANTHER" id="PTHR37421:SF1">
    <property type="entry name" value="UPF0260 PROTEIN YCGN"/>
    <property type="match status" value="1"/>
</dbReference>